<dbReference type="EMBL" id="VKLS01000791">
    <property type="protein sequence ID" value="TSB18514.1"/>
    <property type="molecule type" value="Genomic_DNA"/>
</dbReference>
<protein>
    <submittedName>
        <fullName evidence="2">ATPase</fullName>
    </submittedName>
</protein>
<dbReference type="Pfam" id="PF22740">
    <property type="entry name" value="PapZ_C"/>
    <property type="match status" value="1"/>
</dbReference>
<evidence type="ECO:0000313" key="2">
    <source>
        <dbReference type="EMBL" id="TSB18514.1"/>
    </source>
</evidence>
<sequence>MSTVEITSFGYLHAEPPAAHLTIDLRHHFRDPHVRPELRYMTAEDEPVRTAVLNTPGITELVASTAAAVDAFASGPSTGVVTVADGCAGGRHRAPTFARALADQLLQAGHTVVLTHRDLDKPVVQR</sequence>
<organism evidence="2 3">
    <name type="scientific">Streptomyces benahoarensis</name>
    <dbReference type="NCBI Taxonomy" id="2595054"/>
    <lineage>
        <taxon>Bacteria</taxon>
        <taxon>Bacillati</taxon>
        <taxon>Actinomycetota</taxon>
        <taxon>Actinomycetes</taxon>
        <taxon>Kitasatosporales</taxon>
        <taxon>Streptomycetaceae</taxon>
        <taxon>Streptomyces</taxon>
    </lineage>
</organism>
<keyword evidence="3" id="KW-1185">Reference proteome</keyword>
<dbReference type="PANTHER" id="PTHR30448">
    <property type="entry name" value="RNASE ADAPTER PROTEIN RAPZ"/>
    <property type="match status" value="1"/>
</dbReference>
<evidence type="ECO:0000313" key="3">
    <source>
        <dbReference type="Proteomes" id="UP000320888"/>
    </source>
</evidence>
<dbReference type="OrthoDB" id="3217588at2"/>
<gene>
    <name evidence="2" type="ORF">FNZ23_29680</name>
</gene>
<comment type="caution">
    <text evidence="2">The sequence shown here is derived from an EMBL/GenBank/DDBJ whole genome shotgun (WGS) entry which is preliminary data.</text>
</comment>
<reference evidence="2 3" key="1">
    <citation type="submission" date="2019-07" db="EMBL/GenBank/DDBJ databases">
        <title>Draft genome for Streptomyces benahoarensis MZ03-48.</title>
        <authorList>
            <person name="Gonzalez-Pimentel J.L."/>
        </authorList>
    </citation>
    <scope>NUCLEOTIDE SEQUENCE [LARGE SCALE GENOMIC DNA]</scope>
    <source>
        <strain evidence="2 3">MZ03-48</strain>
    </source>
</reference>
<evidence type="ECO:0000259" key="1">
    <source>
        <dbReference type="Pfam" id="PF22740"/>
    </source>
</evidence>
<feature type="domain" description="RapZ C-terminal" evidence="1">
    <location>
        <begin position="3"/>
        <end position="119"/>
    </location>
</feature>
<dbReference type="AlphaFoldDB" id="A0A553XNF4"/>
<dbReference type="RefSeq" id="WP_143944004.1">
    <property type="nucleotide sequence ID" value="NZ_VKLS01000791.1"/>
</dbReference>
<proteinExistence type="predicted"/>
<dbReference type="InterPro" id="IPR005337">
    <property type="entry name" value="RapZ-like"/>
</dbReference>
<dbReference type="PANTHER" id="PTHR30448:SF0">
    <property type="entry name" value="RNASE ADAPTER PROTEIN RAPZ"/>
    <property type="match status" value="1"/>
</dbReference>
<dbReference type="Proteomes" id="UP000320888">
    <property type="component" value="Unassembled WGS sequence"/>
</dbReference>
<name>A0A553XNF4_9ACTN</name>
<dbReference type="GO" id="GO:0005524">
    <property type="term" value="F:ATP binding"/>
    <property type="evidence" value="ECO:0007669"/>
    <property type="project" value="InterPro"/>
</dbReference>
<dbReference type="InterPro" id="IPR053931">
    <property type="entry name" value="RapZ_C"/>
</dbReference>
<accession>A0A553XNF4</accession>